<protein>
    <recommendedName>
        <fullName evidence="1">Nonsense-mediated mRNA decay factor</fullName>
    </recommendedName>
</protein>
<sequence length="949" mass="104182">MATPGNQAKQAWHQALKLRKHLTKQIEKLKADGSSSGTNVSHFDAIGESLEQFRLACVSTIFLDFEFAVSETSEDILWQVHSTINSEFRRVLSKFRNNSAHVVERRRVETKYNQFLRIAQQFYKGYIQRLSARYDVRELKRVAHGIAAEQMPATDMISPVSEDLKSKVLTSCHSTLIRLGDLARYRTQAKHKKSSYETALSYYSLAHDLVPDSGFAFHQMGIINLDEGNHLDVIYHFYRAWAVKDPHPNAKSNLESKFKGLQTANSNSRNKSSVSTPNDAFIIWFVRLQALFYKGEAVTPQHTELDKEVIHRLAMAAKDPATAPILLKMSLVNIAAYCISSAQYKGKPAEPQNNSSSDLTTSDSKSETAFRFWQYSLDFNIRFIQKLCDIIADDLKQSLSQKEEASTEGGLAIPDLPTVNALLPILRISCIWLATHRREVFAVTGALSNSMVSLVKSLATVITLIAAATYSRTDLATCPYLLDEDVEIRGLKSFGEDMVPEACRCHIDDNGKVKLHLQSKDDRLPTAREVTGRMLDTLRCAYFLTEDPTVPITTQVYDGWLVFVYQTVTASQQQSEVPVSQQRSEIPDSQQESEVPDSVPTDSAPTASVPPTSAPVSSDVPLEKKAHAKRLPRLDVGASNSQSSPRGHNLAASSSPLPTSKAATADVAAINGLDDADKTVVNMLSPFIDCPSPESDHDMDETSYGMHSATANEIAQELLAKYEPEQQVDPEADPSSFASTSGRFAPMHWASWDPKPTSSGMLRSTSMLGNGTLPIHLSPGRSSRASVPAGESLDDPFRSPSQRSPRSLQSRAASGLGNSHSLAEEAHRSQLLQAFSNSPAPRQASLSGWPQDQNASLGSTWGVSLGTDMGITSSSNFTNVSSLYQGTPSNGFIQAGMPIYGSGSMESNRVQNGGSREQPASSSTRRLQMDNRAWNYNAKVLQSAFQGEE</sequence>
<gene>
    <name evidence="5" type="ORF">CRHIZ90672A_00002893</name>
</gene>
<feature type="region of interest" description="Disordered" evidence="2">
    <location>
        <begin position="903"/>
        <end position="928"/>
    </location>
</feature>
<accession>A0A9N9VNF4</accession>
<dbReference type="Proteomes" id="UP000696573">
    <property type="component" value="Unassembled WGS sequence"/>
</dbReference>
<dbReference type="GO" id="GO:0005634">
    <property type="term" value="C:nucleus"/>
    <property type="evidence" value="ECO:0007669"/>
    <property type="project" value="UniProtKB-SubCell"/>
</dbReference>
<dbReference type="EMBL" id="CABFNQ020000725">
    <property type="protein sequence ID" value="CAH0026791.1"/>
    <property type="molecule type" value="Genomic_DNA"/>
</dbReference>
<dbReference type="InterPro" id="IPR018834">
    <property type="entry name" value="DNA/RNA-bd_Est1-type"/>
</dbReference>
<feature type="compositionally biased region" description="Low complexity" evidence="2">
    <location>
        <begin position="798"/>
        <end position="814"/>
    </location>
</feature>
<comment type="subcellular location">
    <subcellularLocation>
        <location evidence="1">Nucleus</location>
    </subcellularLocation>
</comment>
<feature type="region of interest" description="Disordered" evidence="2">
    <location>
        <begin position="573"/>
        <end position="660"/>
    </location>
</feature>
<feature type="compositionally biased region" description="Low complexity" evidence="2">
    <location>
        <begin position="573"/>
        <end position="584"/>
    </location>
</feature>
<feature type="compositionally biased region" description="Polar residues" evidence="2">
    <location>
        <begin position="638"/>
        <end position="660"/>
    </location>
</feature>
<dbReference type="SUPFAM" id="SSF48452">
    <property type="entry name" value="TPR-like"/>
    <property type="match status" value="1"/>
</dbReference>
<name>A0A9N9VNF4_9HYPO</name>
<feature type="domain" description="Telomerase activating protein Est1-like N-terminal" evidence="4">
    <location>
        <begin position="74"/>
        <end position="189"/>
    </location>
</feature>
<dbReference type="PANTHER" id="PTHR15696">
    <property type="entry name" value="SMG-7 SUPPRESSOR WITH MORPHOLOGICAL EFFECT ON GENITALIA PROTEIN 7"/>
    <property type="match status" value="1"/>
</dbReference>
<feature type="compositionally biased region" description="Polar residues" evidence="2">
    <location>
        <begin position="904"/>
        <end position="926"/>
    </location>
</feature>
<evidence type="ECO:0000256" key="1">
    <source>
        <dbReference type="RuleBase" id="RU369098"/>
    </source>
</evidence>
<feature type="region of interest" description="Disordered" evidence="2">
    <location>
        <begin position="748"/>
        <end position="821"/>
    </location>
</feature>
<comment type="caution">
    <text evidence="5">The sequence shown here is derived from an EMBL/GenBank/DDBJ whole genome shotgun (WGS) entry which is preliminary data.</text>
</comment>
<feature type="compositionally biased region" description="Low complexity" evidence="2">
    <location>
        <begin position="600"/>
        <end position="620"/>
    </location>
</feature>
<dbReference type="InterPro" id="IPR011990">
    <property type="entry name" value="TPR-like_helical_dom_sf"/>
</dbReference>
<evidence type="ECO:0000256" key="2">
    <source>
        <dbReference type="SAM" id="MobiDB-lite"/>
    </source>
</evidence>
<dbReference type="InterPro" id="IPR019458">
    <property type="entry name" value="Est1-like_N"/>
</dbReference>
<dbReference type="OrthoDB" id="69928at2759"/>
<dbReference type="PANTHER" id="PTHR15696:SF36">
    <property type="entry name" value="NONSENSE-MEDIATED MRNA DECAY FACTOR"/>
    <property type="match status" value="1"/>
</dbReference>
<organism evidence="5 6">
    <name type="scientific">Clonostachys rhizophaga</name>
    <dbReference type="NCBI Taxonomy" id="160324"/>
    <lineage>
        <taxon>Eukaryota</taxon>
        <taxon>Fungi</taxon>
        <taxon>Dikarya</taxon>
        <taxon>Ascomycota</taxon>
        <taxon>Pezizomycotina</taxon>
        <taxon>Sordariomycetes</taxon>
        <taxon>Hypocreomycetidae</taxon>
        <taxon>Hypocreales</taxon>
        <taxon>Bionectriaceae</taxon>
        <taxon>Clonostachys</taxon>
    </lineage>
</organism>
<keyword evidence="6" id="KW-1185">Reference proteome</keyword>
<proteinExistence type="predicted"/>
<evidence type="ECO:0000259" key="3">
    <source>
        <dbReference type="Pfam" id="PF10373"/>
    </source>
</evidence>
<comment type="function">
    <text evidence="1">Plays a role in nonsense-mediated mRNA decay.</text>
</comment>
<evidence type="ECO:0000313" key="5">
    <source>
        <dbReference type="EMBL" id="CAH0026791.1"/>
    </source>
</evidence>
<evidence type="ECO:0000259" key="4">
    <source>
        <dbReference type="Pfam" id="PF10374"/>
    </source>
</evidence>
<dbReference type="Pfam" id="PF10373">
    <property type="entry name" value="EST1_DNA_bind"/>
    <property type="match status" value="1"/>
</dbReference>
<keyword evidence="1" id="KW-0539">Nucleus</keyword>
<keyword evidence="1" id="KW-0866">Nonsense-mediated mRNA decay</keyword>
<feature type="domain" description="DNA/RNA-binding" evidence="3">
    <location>
        <begin position="199"/>
        <end position="496"/>
    </location>
</feature>
<reference evidence="5" key="1">
    <citation type="submission" date="2021-10" db="EMBL/GenBank/DDBJ databases">
        <authorList>
            <person name="Piombo E."/>
        </authorList>
    </citation>
    <scope>NUCLEOTIDE SEQUENCE</scope>
</reference>
<evidence type="ECO:0000313" key="6">
    <source>
        <dbReference type="Proteomes" id="UP000696573"/>
    </source>
</evidence>
<dbReference type="GO" id="GO:0000184">
    <property type="term" value="P:nuclear-transcribed mRNA catabolic process, nonsense-mediated decay"/>
    <property type="evidence" value="ECO:0007669"/>
    <property type="project" value="UniProtKB-KW"/>
</dbReference>
<dbReference type="InterPro" id="IPR045153">
    <property type="entry name" value="Est1/Ebs1-like"/>
</dbReference>
<feature type="compositionally biased region" description="Polar residues" evidence="2">
    <location>
        <begin position="756"/>
        <end position="769"/>
    </location>
</feature>
<dbReference type="Gene3D" id="1.25.40.10">
    <property type="entry name" value="Tetratricopeptide repeat domain"/>
    <property type="match status" value="1"/>
</dbReference>
<dbReference type="Pfam" id="PF10374">
    <property type="entry name" value="EST1"/>
    <property type="match status" value="1"/>
</dbReference>
<dbReference type="AlphaFoldDB" id="A0A9N9VNF4"/>